<dbReference type="NCBIfam" id="NF033522">
    <property type="entry name" value="lasso_benenodin"/>
    <property type="match status" value="1"/>
</dbReference>
<feature type="region of interest" description="Disordered" evidence="1">
    <location>
        <begin position="21"/>
        <end position="44"/>
    </location>
</feature>
<dbReference type="InterPro" id="IPR049805">
    <property type="entry name" value="Lasso_benenodin"/>
</dbReference>
<evidence type="ECO:0000256" key="1">
    <source>
        <dbReference type="SAM" id="MobiDB-lite"/>
    </source>
</evidence>
<evidence type="ECO:0000313" key="3">
    <source>
        <dbReference type="Proteomes" id="UP000515377"/>
    </source>
</evidence>
<gene>
    <name evidence="2" type="ORF">H3V42_14095</name>
</gene>
<proteinExistence type="predicted"/>
<dbReference type="EMBL" id="CP060122">
    <property type="protein sequence ID" value="QNG48550.1"/>
    <property type="molecule type" value="Genomic_DNA"/>
</dbReference>
<name>A0A9X7YFC9_SPHYA</name>
<accession>A0A9X7YFC9</accession>
<dbReference type="AlphaFoldDB" id="A0A9X7YFC9"/>
<dbReference type="Pfam" id="PF24178">
    <property type="entry name" value="Subterisin"/>
    <property type="match status" value="1"/>
</dbReference>
<protein>
    <submittedName>
        <fullName evidence="2">Benenodin family lasso peptide</fullName>
    </submittedName>
</protein>
<organism evidence="2 3">
    <name type="scientific">Sphingobium yanoikuyae</name>
    <name type="common">Sphingomonas yanoikuyae</name>
    <dbReference type="NCBI Taxonomy" id="13690"/>
    <lineage>
        <taxon>Bacteria</taxon>
        <taxon>Pseudomonadati</taxon>
        <taxon>Pseudomonadota</taxon>
        <taxon>Alphaproteobacteria</taxon>
        <taxon>Sphingomonadales</taxon>
        <taxon>Sphingomonadaceae</taxon>
        <taxon>Sphingobium</taxon>
    </lineage>
</organism>
<sequence>MERNHDASSTEVIELGVASVETQGQGTVPADLPGGINMPGILDD</sequence>
<reference evidence="2 3" key="1">
    <citation type="submission" date="2020-07" db="EMBL/GenBank/DDBJ databases">
        <title>Whole genome sequence of Sphingobium yanoikuyae A3.</title>
        <authorList>
            <person name="Han S.-S."/>
        </authorList>
    </citation>
    <scope>NUCLEOTIDE SEQUENCE [LARGE SCALE GENOMIC DNA]</scope>
    <source>
        <strain evidence="2 3">A3</strain>
    </source>
</reference>
<evidence type="ECO:0000313" key="2">
    <source>
        <dbReference type="EMBL" id="QNG48550.1"/>
    </source>
</evidence>
<dbReference type="Proteomes" id="UP000515377">
    <property type="component" value="Chromosome"/>
</dbReference>